<gene>
    <name evidence="3" type="ORF">RXV94_09145</name>
</gene>
<evidence type="ECO:0000259" key="2">
    <source>
        <dbReference type="Pfam" id="PF18998"/>
    </source>
</evidence>
<proteinExistence type="predicted"/>
<accession>A0ABU3U7D9</accession>
<keyword evidence="1" id="KW-1133">Transmembrane helix</keyword>
<keyword evidence="1" id="KW-0472">Membrane</keyword>
<dbReference type="EMBL" id="JAWHTF010000004">
    <property type="protein sequence ID" value="MDU8886324.1"/>
    <property type="molecule type" value="Genomic_DNA"/>
</dbReference>
<feature type="transmembrane region" description="Helical" evidence="1">
    <location>
        <begin position="283"/>
        <end position="300"/>
    </location>
</feature>
<reference evidence="3 4" key="1">
    <citation type="submission" date="2023-10" db="EMBL/GenBank/DDBJ databases">
        <title>Marimonas sp. nov. isolated from tidal mud flat.</title>
        <authorList>
            <person name="Jaincy N.J."/>
            <person name="Srinivasan S."/>
            <person name="Lee S.-S."/>
        </authorList>
    </citation>
    <scope>NUCLEOTIDE SEQUENCE [LARGE SCALE GENOMIC DNA]</scope>
    <source>
        <strain evidence="3 4">MJ-SS3</strain>
    </source>
</reference>
<keyword evidence="4" id="KW-1185">Reference proteome</keyword>
<evidence type="ECO:0000313" key="3">
    <source>
        <dbReference type="EMBL" id="MDU8886324.1"/>
    </source>
</evidence>
<dbReference type="Pfam" id="PF18998">
    <property type="entry name" value="Flg_new_2"/>
    <property type="match status" value="1"/>
</dbReference>
<dbReference type="Proteomes" id="UP001268651">
    <property type="component" value="Unassembled WGS sequence"/>
</dbReference>
<feature type="domain" description="Bacterial repeat" evidence="2">
    <location>
        <begin position="169"/>
        <end position="219"/>
    </location>
</feature>
<evidence type="ECO:0000256" key="1">
    <source>
        <dbReference type="SAM" id="Phobius"/>
    </source>
</evidence>
<feature type="transmembrane region" description="Helical" evidence="1">
    <location>
        <begin position="255"/>
        <end position="277"/>
    </location>
</feature>
<dbReference type="InterPro" id="IPR044060">
    <property type="entry name" value="Bacterial_rp_domain"/>
</dbReference>
<sequence length="587" mass="68458">MKVFKSIIVFEDYNYVEGYLELKISGTKLSERKNQEQFSVESILSSEFIVSKKYISPNKPEGITKNHVFTLKLPFSIPTFLEIDDNISAFNANFDEIIIDDEYVSEDGFLQIKRYNTVKDGNTIYSTFKVKAYGLKKNIREEIDKITKYEIFSKISGRGLLEILPLKDYYDVGEKVTIKAIPDKGFSFKGWKGDFITSKEDEVEVIIEKDVNIEAFFTDVDPNPIPKVFKSSDYGAAKTPPHVEPKGCLASGFELMTTFFSAIWYLFLLIIFIGIIITIINALGWYSLVLFGFFMALWLLPRLFSFIFSFSFLRNLLSAFFVIFMVVGIFNFFKNIRTTSFSPRPPIEIPKTTEEVKENTSIDYVHYVEWEDYEQHKFSTYLRVNSDFVNYENLIKRSIPYLKDERDYSRLLNALYLESEESFYHVFKSLDSIKARNNIPHNKFPEVIVTMVQSIPYYAILDSSCSPFDYQDESIRQLLLNSPCQGYVKHGIKTPAEFLKDIKGDCDTRTLFLFSILKHYNYDVAIFGSEHYKHSLLGINYSTQRDGIYKEFKEKKYYLWETTSKGFEPGNISPEIWNTNYWQINLN</sequence>
<protein>
    <recommendedName>
        <fullName evidence="2">Bacterial repeat domain-containing protein</fullName>
    </recommendedName>
</protein>
<feature type="transmembrane region" description="Helical" evidence="1">
    <location>
        <begin position="312"/>
        <end position="333"/>
    </location>
</feature>
<keyword evidence="1" id="KW-0812">Transmembrane</keyword>
<comment type="caution">
    <text evidence="3">The sequence shown here is derived from an EMBL/GenBank/DDBJ whole genome shotgun (WGS) entry which is preliminary data.</text>
</comment>
<organism evidence="3 4">
    <name type="scientific">Gilvirhabdus luticola</name>
    <dbReference type="NCBI Taxonomy" id="3079858"/>
    <lineage>
        <taxon>Bacteria</taxon>
        <taxon>Pseudomonadati</taxon>
        <taxon>Bacteroidota</taxon>
        <taxon>Flavobacteriia</taxon>
        <taxon>Flavobacteriales</taxon>
        <taxon>Flavobacteriaceae</taxon>
        <taxon>Gilvirhabdus</taxon>
    </lineage>
</organism>
<evidence type="ECO:0000313" key="4">
    <source>
        <dbReference type="Proteomes" id="UP001268651"/>
    </source>
</evidence>
<name>A0ABU3U7D9_9FLAO</name>
<dbReference type="RefSeq" id="WP_316662321.1">
    <property type="nucleotide sequence ID" value="NZ_JAWHTF010000004.1"/>
</dbReference>